<proteinExistence type="predicted"/>
<organism evidence="2">
    <name type="scientific">Vannella robusta</name>
    <dbReference type="NCBI Taxonomy" id="1487602"/>
    <lineage>
        <taxon>Eukaryota</taxon>
        <taxon>Amoebozoa</taxon>
        <taxon>Discosea</taxon>
        <taxon>Flabellinia</taxon>
        <taxon>Vannellidae</taxon>
        <taxon>Vannella</taxon>
    </lineage>
</organism>
<accession>A0A7S4MCW1</accession>
<evidence type="ECO:0000313" key="2">
    <source>
        <dbReference type="EMBL" id="CAE2214731.1"/>
    </source>
</evidence>
<keyword evidence="1" id="KW-0175">Coiled coil</keyword>
<sequence length="321" mass="36187">MQSYQNPQNTNPGFKKTSDVAKERKHLMRYCQEILNPNDKAVSHVRKEIRSRKELVEKKNKEMQSLQEEINDLNQQIIDLKREKNSLHVPKEKESLYRQLVAKVESQSDDCLISTSRRETLKKELVEMCKNSSKSCNSDATHSSPARSDPELTVLNRLSYKGPGERTYACDLGTFTKKLAGDCGISVNGHANEGIHKWEISYLPIDHEGWLLIGLQVNKSKCTSGSSYLEKETYGINIHNADYSSTCGYKYIGGHQSKHPSKIGAHKGEILTATLDCNTGTFSVEGKEFNTSINIPTGEKYYLHFNPGNASFRIVSHEIIS</sequence>
<evidence type="ECO:0000256" key="1">
    <source>
        <dbReference type="SAM" id="Coils"/>
    </source>
</evidence>
<protein>
    <submittedName>
        <fullName evidence="2">Uncharacterized protein</fullName>
    </submittedName>
</protein>
<feature type="coiled-coil region" evidence="1">
    <location>
        <begin position="46"/>
        <end position="83"/>
    </location>
</feature>
<reference evidence="2" key="1">
    <citation type="submission" date="2021-01" db="EMBL/GenBank/DDBJ databases">
        <authorList>
            <person name="Corre E."/>
            <person name="Pelletier E."/>
            <person name="Niang G."/>
            <person name="Scheremetjew M."/>
            <person name="Finn R."/>
            <person name="Kale V."/>
            <person name="Holt S."/>
            <person name="Cochrane G."/>
            <person name="Meng A."/>
            <person name="Brown T."/>
            <person name="Cohen L."/>
        </authorList>
    </citation>
    <scope>NUCLEOTIDE SEQUENCE</scope>
    <source>
        <strain evidence="2">DIVA3 518/3/11/1/6</strain>
    </source>
</reference>
<dbReference type="Gene3D" id="1.20.5.300">
    <property type="match status" value="1"/>
</dbReference>
<dbReference type="AlphaFoldDB" id="A0A7S4MCW1"/>
<gene>
    <name evidence="2" type="ORF">VSP0166_LOCUS6691</name>
</gene>
<name>A0A7S4MCW1_9EUKA</name>
<dbReference type="EMBL" id="HBKP01009463">
    <property type="protein sequence ID" value="CAE2214731.1"/>
    <property type="molecule type" value="Transcribed_RNA"/>
</dbReference>